<dbReference type="PROSITE" id="PS00107">
    <property type="entry name" value="PROTEIN_KINASE_ATP"/>
    <property type="match status" value="1"/>
</dbReference>
<feature type="compositionally biased region" description="Polar residues" evidence="10">
    <location>
        <begin position="1"/>
        <end position="10"/>
    </location>
</feature>
<keyword evidence="5 12" id="KW-0418">Kinase</keyword>
<evidence type="ECO:0000313" key="13">
    <source>
        <dbReference type="Proteomes" id="UP000285405"/>
    </source>
</evidence>
<accession>A0A420HMM6</accession>
<gene>
    <name evidence="12" type="ORF">GcC1_181009</name>
</gene>
<feature type="region of interest" description="Disordered" evidence="10">
    <location>
        <begin position="760"/>
        <end position="779"/>
    </location>
</feature>
<evidence type="ECO:0000256" key="7">
    <source>
        <dbReference type="ARBA" id="ARBA00047919"/>
    </source>
</evidence>
<dbReference type="InterPro" id="IPR011009">
    <property type="entry name" value="Kinase-like_dom_sf"/>
</dbReference>
<feature type="compositionally biased region" description="Basic and acidic residues" evidence="10">
    <location>
        <begin position="529"/>
        <end position="565"/>
    </location>
</feature>
<feature type="compositionally biased region" description="Basic and acidic residues" evidence="10">
    <location>
        <begin position="1058"/>
        <end position="1067"/>
    </location>
</feature>
<feature type="compositionally biased region" description="Polar residues" evidence="10">
    <location>
        <begin position="1166"/>
        <end position="1183"/>
    </location>
</feature>
<dbReference type="FunFam" id="1.10.510.10:FF:000182">
    <property type="entry name" value="MAP kinase kinase kinase mkh1"/>
    <property type="match status" value="1"/>
</dbReference>
<feature type="region of interest" description="Disordered" evidence="10">
    <location>
        <begin position="519"/>
        <end position="637"/>
    </location>
</feature>
<evidence type="ECO:0000256" key="6">
    <source>
        <dbReference type="ARBA" id="ARBA00022840"/>
    </source>
</evidence>
<feature type="compositionally biased region" description="Polar residues" evidence="10">
    <location>
        <begin position="606"/>
        <end position="623"/>
    </location>
</feature>
<dbReference type="InterPro" id="IPR050538">
    <property type="entry name" value="MAP_kinase_kinase_kinase"/>
</dbReference>
<keyword evidence="6 9" id="KW-0067">ATP-binding</keyword>
<feature type="compositionally biased region" description="Basic and acidic residues" evidence="10">
    <location>
        <begin position="868"/>
        <end position="884"/>
    </location>
</feature>
<dbReference type="Proteomes" id="UP000285405">
    <property type="component" value="Unassembled WGS sequence"/>
</dbReference>
<feature type="region of interest" description="Disordered" evidence="10">
    <location>
        <begin position="1046"/>
        <end position="1070"/>
    </location>
</feature>
<feature type="compositionally biased region" description="Polar residues" evidence="10">
    <location>
        <begin position="1267"/>
        <end position="1282"/>
    </location>
</feature>
<evidence type="ECO:0000256" key="3">
    <source>
        <dbReference type="ARBA" id="ARBA00022679"/>
    </source>
</evidence>
<dbReference type="OrthoDB" id="266718at2759"/>
<feature type="region of interest" description="Disordered" evidence="10">
    <location>
        <begin position="939"/>
        <end position="968"/>
    </location>
</feature>
<dbReference type="GO" id="GO:0000196">
    <property type="term" value="P:cell integrity MAPK cascade"/>
    <property type="evidence" value="ECO:0007669"/>
    <property type="project" value="UniProtKB-ARBA"/>
</dbReference>
<dbReference type="PROSITE" id="PS50011">
    <property type="entry name" value="PROTEIN_KINASE_DOM"/>
    <property type="match status" value="1"/>
</dbReference>
<dbReference type="InterPro" id="IPR008271">
    <property type="entry name" value="Ser/Thr_kinase_AS"/>
</dbReference>
<evidence type="ECO:0000256" key="4">
    <source>
        <dbReference type="ARBA" id="ARBA00022741"/>
    </source>
</evidence>
<feature type="binding site" evidence="9">
    <location>
        <position position="1421"/>
    </location>
    <ligand>
        <name>ATP</name>
        <dbReference type="ChEBI" id="CHEBI:30616"/>
    </ligand>
</feature>
<evidence type="ECO:0000256" key="2">
    <source>
        <dbReference type="ARBA" id="ARBA00012411"/>
    </source>
</evidence>
<feature type="region of interest" description="Disordered" evidence="10">
    <location>
        <begin position="427"/>
        <end position="493"/>
    </location>
</feature>
<feature type="compositionally biased region" description="Polar residues" evidence="10">
    <location>
        <begin position="469"/>
        <end position="481"/>
    </location>
</feature>
<dbReference type="SUPFAM" id="SSF56112">
    <property type="entry name" value="Protein kinase-like (PK-like)"/>
    <property type="match status" value="1"/>
</dbReference>
<dbReference type="FunFam" id="3.30.200.20:FF:000387">
    <property type="entry name" value="Serine/threonine-protein kinase STE11"/>
    <property type="match status" value="1"/>
</dbReference>
<dbReference type="GO" id="GO:0004707">
    <property type="term" value="F:MAP kinase activity"/>
    <property type="evidence" value="ECO:0007669"/>
    <property type="project" value="UniProtKB-EC"/>
</dbReference>
<comment type="catalytic activity">
    <reaction evidence="8">
        <text>L-seryl-[protein] + ATP = O-phospho-L-seryl-[protein] + ADP + H(+)</text>
        <dbReference type="Rhea" id="RHEA:17989"/>
        <dbReference type="Rhea" id="RHEA-COMP:9863"/>
        <dbReference type="Rhea" id="RHEA-COMP:11604"/>
        <dbReference type="ChEBI" id="CHEBI:15378"/>
        <dbReference type="ChEBI" id="CHEBI:29999"/>
        <dbReference type="ChEBI" id="CHEBI:30616"/>
        <dbReference type="ChEBI" id="CHEBI:83421"/>
        <dbReference type="ChEBI" id="CHEBI:456216"/>
        <dbReference type="EC" id="2.7.11.24"/>
    </reaction>
    <physiologicalReaction direction="left-to-right" evidence="8">
        <dbReference type="Rhea" id="RHEA:17990"/>
    </physiologicalReaction>
</comment>
<feature type="compositionally biased region" description="Polar residues" evidence="10">
    <location>
        <begin position="951"/>
        <end position="966"/>
    </location>
</feature>
<proteinExistence type="inferred from homology"/>
<evidence type="ECO:0000313" key="12">
    <source>
        <dbReference type="EMBL" id="RKF58690.1"/>
    </source>
</evidence>
<dbReference type="InterPro" id="IPR000719">
    <property type="entry name" value="Prot_kinase_dom"/>
</dbReference>
<feature type="compositionally biased region" description="Pro residues" evidence="10">
    <location>
        <begin position="19"/>
        <end position="28"/>
    </location>
</feature>
<dbReference type="PANTHER" id="PTHR48016">
    <property type="entry name" value="MAP KINASE KINASE KINASE SSK2-RELATED-RELATED"/>
    <property type="match status" value="1"/>
</dbReference>
<name>A0A420HMM6_9PEZI</name>
<dbReference type="PROSITE" id="PS00108">
    <property type="entry name" value="PROTEIN_KINASE_ST"/>
    <property type="match status" value="1"/>
</dbReference>
<dbReference type="PANTHER" id="PTHR48016:SF48">
    <property type="entry name" value="SERINE_THREONINE-PROTEIN KINASE BCK1_SLK1_SSP31"/>
    <property type="match status" value="1"/>
</dbReference>
<dbReference type="Gene3D" id="1.10.510.10">
    <property type="entry name" value="Transferase(Phosphotransferase) domain 1"/>
    <property type="match status" value="1"/>
</dbReference>
<feature type="region of interest" description="Disordered" evidence="10">
    <location>
        <begin position="1253"/>
        <end position="1292"/>
    </location>
</feature>
<sequence>MYQPAQQQPSNEDKRQYVIPPPPPPPIPLSNQQNTLINIPPPPPRTTVQSHQQSGVLLPPPPGPAPPVANWQLCDWARTFDHRNQPPVSQALLKNNQTRAQNLGSNYPTPLKIPPTHVSEQMSATYIPGGDSFGPGVGIPAFNSWTESVDSSAAFGTTSKKSMDMVSLSTTDDQRNYYQNRDPLLNIPVRYSNSQPPPDYNSINYSTINTNNFQMYGKGQMTPVMSPIDAASQWTMDRVIAWLANNNFSKDWQESFKALRIYGTTFLELGTGQGGRGNFGMMHQKVYPRLAKECSISGTGWDQAREREEGRRMRSLIKNIVTGRSRDLSRALHLRAESATSTLQGVITDGKQDSSFKLGRKFYDSTPVSANSGYESSEMFGKLENDYIGRKLSGKSMNDAKTLKKNAMDSQTTYSSQIRNNYRNVLKNFDDSNPAHSPISSEKGDVSSRSSALRVESTPKSGSPGGYLSAQSNGNLSNSHYNGRREKLARKSTESLSSSAALYGSGVPSGATQILQGLVGSQEDSSEFQNKDDPRQPTDSSRLKIDSEERVADLDQKNLERESKGTNRLGKKQLKGGTTHSSEEKNFESPTSPKLASKARYPLGNSRISNESESSLDRNSPTFSHPEIERSVKTMGSRKRRNSYGRTFILVTLDGWNYRMCEVTNVDSANDFKYILKENLCLPNSTNIKIFRTELGQVDHETELDYHNIFQNKNQRKLQSQKLYIRVDDQNTLNPPLSYNISNPSETSLDEKAYAILNGSSQRSNSSSPTTGPHLKNPTIPALAKMSWESSSDNIRDRLMMIRSSRQEVGENELPEFERQAFMELATNEHKAEIERRQKVYMANKKTQKQRKDPTSADSALGIVGRNVDFDQPRTSPFEDERQENLLPHRNPPPPPAESATLTKANLLSKITGRQQSQPRGTNPSFESLKRSAANTAFGSQIGGAGHQSHSRTASSSDNRPYSSGLDTIESGRSAMSYIDFATSASVRSSPRSGIGTPGSTNLAKAHTSYISDDKDDTNSDNDISLPLQMNVDIMEIENKVITKSEDLSPSSAYPESATDKSTDRKSYGPNLEFTESSIYFKNSAPELEFDDSDDDSDDGLFAVPLSYRKDSRKQSIRRSKITKTNSFDGKEGIKMEKRPHLKIETRIKKGLSVSFKSPQPPKSAGSLTGPTQTSEYSDQNTARADKKMTPSLPIETQEEIDAKLQRRKSFAREDVWANRPPAESLIDHLDAFFPNLDLDEPVLEENTGIIDPESSAQDYDSFENPAPSQQETTSVESSPLQKTKPIDSDEPTLKALERAKSIQIPSNLNPLRSVGLGRMKSIREVAKGAHEASKRFTVPAPPGEASSNITRRKSTKMFGANIVQIKPERGSMILPKIPQDTLPKRQATFRWFKGQLIGKGTYGRVYLGMNATTGEFLAVKQVEISGKAAGNDKEKMREMVAALDLEIDTMQHLDHANIVQYLGCERKETSISIFLEYISGGSVGSCLRKHGKFEEMVVSSLTRQTLSGLAYLHREGILHRDLKADNILLDLDGTCKISDFGISKKTDNIYGNDASNSMQGSVFWMAPEVVRSRGQGYSAKVDIWSLGCVVLEMFAGRRPWSKEEIVGAIYKLGSLNEAPPIPDDVSHAISPIAVAFMADCFTMSVLLIFTYSVLTLLSDPLERPIADTLLSQHPFCKLDLNYNFFDTDLYSKIQGAY</sequence>
<feature type="region of interest" description="Disordered" evidence="10">
    <location>
        <begin position="842"/>
        <end position="900"/>
    </location>
</feature>
<dbReference type="EMBL" id="MCBR01018129">
    <property type="protein sequence ID" value="RKF58690.1"/>
    <property type="molecule type" value="Genomic_DNA"/>
</dbReference>
<protein>
    <recommendedName>
        <fullName evidence="2">mitogen-activated protein kinase</fullName>
        <ecNumber evidence="2">2.7.11.24</ecNumber>
    </recommendedName>
</protein>
<dbReference type="Pfam" id="PF00069">
    <property type="entry name" value="Pkinase"/>
    <property type="match status" value="1"/>
</dbReference>
<evidence type="ECO:0000256" key="1">
    <source>
        <dbReference type="ARBA" id="ARBA00006529"/>
    </source>
</evidence>
<evidence type="ECO:0000256" key="10">
    <source>
        <dbReference type="SAM" id="MobiDB-lite"/>
    </source>
</evidence>
<dbReference type="InterPro" id="IPR017441">
    <property type="entry name" value="Protein_kinase_ATP_BS"/>
</dbReference>
<comment type="catalytic activity">
    <reaction evidence="7">
        <text>L-threonyl-[protein] + ATP = O-phospho-L-threonyl-[protein] + ADP + H(+)</text>
        <dbReference type="Rhea" id="RHEA:46608"/>
        <dbReference type="Rhea" id="RHEA-COMP:11060"/>
        <dbReference type="Rhea" id="RHEA-COMP:11605"/>
        <dbReference type="ChEBI" id="CHEBI:15378"/>
        <dbReference type="ChEBI" id="CHEBI:30013"/>
        <dbReference type="ChEBI" id="CHEBI:30616"/>
        <dbReference type="ChEBI" id="CHEBI:61977"/>
        <dbReference type="ChEBI" id="CHEBI:456216"/>
        <dbReference type="EC" id="2.7.11.24"/>
    </reaction>
    <physiologicalReaction direction="left-to-right" evidence="7">
        <dbReference type="Rhea" id="RHEA:46609"/>
    </physiologicalReaction>
</comment>
<dbReference type="EC" id="2.7.11.24" evidence="2"/>
<dbReference type="GO" id="GO:0004709">
    <property type="term" value="F:MAP kinase kinase kinase activity"/>
    <property type="evidence" value="ECO:0007669"/>
    <property type="project" value="UniProtKB-ARBA"/>
</dbReference>
<evidence type="ECO:0000256" key="8">
    <source>
        <dbReference type="ARBA" id="ARBA00048130"/>
    </source>
</evidence>
<feature type="compositionally biased region" description="Basic and acidic residues" evidence="10">
    <location>
        <begin position="483"/>
        <end position="493"/>
    </location>
</feature>
<dbReference type="GO" id="GO:0005524">
    <property type="term" value="F:ATP binding"/>
    <property type="evidence" value="ECO:0007669"/>
    <property type="project" value="UniProtKB-UniRule"/>
</dbReference>
<feature type="region of interest" description="Disordered" evidence="10">
    <location>
        <begin position="1"/>
        <end position="56"/>
    </location>
</feature>
<feature type="region of interest" description="Disordered" evidence="10">
    <location>
        <begin position="1151"/>
        <end position="1201"/>
    </location>
</feature>
<evidence type="ECO:0000259" key="11">
    <source>
        <dbReference type="PROSITE" id="PS50011"/>
    </source>
</evidence>
<evidence type="ECO:0000256" key="5">
    <source>
        <dbReference type="ARBA" id="ARBA00022777"/>
    </source>
</evidence>
<feature type="domain" description="Protein kinase" evidence="11">
    <location>
        <begin position="1392"/>
        <end position="1677"/>
    </location>
</feature>
<reference evidence="12 13" key="1">
    <citation type="journal article" date="2018" name="BMC Genomics">
        <title>Comparative genome analyses reveal sequence features reflecting distinct modes of host-adaptation between dicot and monocot powdery mildew.</title>
        <authorList>
            <person name="Wu Y."/>
            <person name="Ma X."/>
            <person name="Pan Z."/>
            <person name="Kale S.D."/>
            <person name="Song Y."/>
            <person name="King H."/>
            <person name="Zhang Q."/>
            <person name="Presley C."/>
            <person name="Deng X."/>
            <person name="Wei C.I."/>
            <person name="Xiao S."/>
        </authorList>
    </citation>
    <scope>NUCLEOTIDE SEQUENCE [LARGE SCALE GENOMIC DNA]</scope>
    <source>
        <strain evidence="12">UCSC1</strain>
    </source>
</reference>
<keyword evidence="3" id="KW-0808">Transferase</keyword>
<organism evidence="12 13">
    <name type="scientific">Golovinomyces cichoracearum</name>
    <dbReference type="NCBI Taxonomy" id="62708"/>
    <lineage>
        <taxon>Eukaryota</taxon>
        <taxon>Fungi</taxon>
        <taxon>Dikarya</taxon>
        <taxon>Ascomycota</taxon>
        <taxon>Pezizomycotina</taxon>
        <taxon>Leotiomycetes</taxon>
        <taxon>Erysiphales</taxon>
        <taxon>Erysiphaceae</taxon>
        <taxon>Golovinomyces</taxon>
    </lineage>
</organism>
<comment type="caution">
    <text evidence="12">The sequence shown here is derived from an EMBL/GenBank/DDBJ whole genome shotgun (WGS) entry which is preliminary data.</text>
</comment>
<evidence type="ECO:0000256" key="9">
    <source>
        <dbReference type="PROSITE-ProRule" id="PRU10141"/>
    </source>
</evidence>
<dbReference type="SMART" id="SM00220">
    <property type="entry name" value="S_TKc"/>
    <property type="match status" value="1"/>
</dbReference>
<keyword evidence="4 9" id="KW-0547">Nucleotide-binding</keyword>
<comment type="similarity">
    <text evidence="1">Belongs to the protein kinase superfamily. STE Ser/Thr protein kinase family. MAP kinase kinase kinase subfamily.</text>
</comment>